<evidence type="ECO:0000256" key="1">
    <source>
        <dbReference type="ARBA" id="ARBA00008857"/>
    </source>
</evidence>
<evidence type="ECO:0000313" key="3">
    <source>
        <dbReference type="EMBL" id="UXY16208.1"/>
    </source>
</evidence>
<dbReference type="PANTHER" id="PTHR30629:SF9">
    <property type="entry name" value="PROTEIN INTB-RELATED"/>
    <property type="match status" value="1"/>
</dbReference>
<sequence>MIQQLTGQSDLVFAGDHDPKEPICENTVDAVLRRLGYDTKTEIWGYGFRTMACSAFNESGYWSKDAIEQQMSH</sequence>
<gene>
    <name evidence="3" type="ORF">N8I74_04085</name>
</gene>
<organism evidence="3 4">
    <name type="scientific">Chitiniphilus purpureus</name>
    <dbReference type="NCBI Taxonomy" id="2981137"/>
    <lineage>
        <taxon>Bacteria</taxon>
        <taxon>Pseudomonadati</taxon>
        <taxon>Pseudomonadota</taxon>
        <taxon>Betaproteobacteria</taxon>
        <taxon>Neisseriales</taxon>
        <taxon>Chitinibacteraceae</taxon>
        <taxon>Chitiniphilus</taxon>
    </lineage>
</organism>
<dbReference type="RefSeq" id="WP_263125654.1">
    <property type="nucleotide sequence ID" value="NZ_CP106753.1"/>
</dbReference>
<dbReference type="EMBL" id="CP106753">
    <property type="protein sequence ID" value="UXY16208.1"/>
    <property type="molecule type" value="Genomic_DNA"/>
</dbReference>
<keyword evidence="2" id="KW-0229">DNA integration</keyword>
<reference evidence="3" key="1">
    <citation type="submission" date="2022-10" db="EMBL/GenBank/DDBJ databases">
        <title>Chitiniphilus purpureus sp. nov., a novel chitin-degrading bacterium isolated from crawfish pond sediment.</title>
        <authorList>
            <person name="Li K."/>
        </authorList>
    </citation>
    <scope>NUCLEOTIDE SEQUENCE</scope>
    <source>
        <strain evidence="3">CD1</strain>
    </source>
</reference>
<name>A0ABY6DR67_9NEIS</name>
<dbReference type="InterPro" id="IPR050808">
    <property type="entry name" value="Phage_Integrase"/>
</dbReference>
<evidence type="ECO:0000313" key="4">
    <source>
        <dbReference type="Proteomes" id="UP001061302"/>
    </source>
</evidence>
<protein>
    <submittedName>
        <fullName evidence="3">Uncharacterized protein</fullName>
    </submittedName>
</protein>
<comment type="similarity">
    <text evidence="1">Belongs to the 'phage' integrase family.</text>
</comment>
<keyword evidence="4" id="KW-1185">Reference proteome</keyword>
<dbReference type="PANTHER" id="PTHR30629">
    <property type="entry name" value="PROPHAGE INTEGRASE"/>
    <property type="match status" value="1"/>
</dbReference>
<dbReference type="Proteomes" id="UP001061302">
    <property type="component" value="Chromosome"/>
</dbReference>
<evidence type="ECO:0000256" key="2">
    <source>
        <dbReference type="ARBA" id="ARBA00022908"/>
    </source>
</evidence>
<proteinExistence type="inferred from homology"/>
<accession>A0ABY6DR67</accession>